<evidence type="ECO:0000313" key="3">
    <source>
        <dbReference type="EMBL" id="MBC8334291.1"/>
    </source>
</evidence>
<name>A0A8J6NK15_9CHLR</name>
<dbReference type="AlphaFoldDB" id="A0A8J6NK15"/>
<dbReference type="EMBL" id="JACNJN010000057">
    <property type="protein sequence ID" value="MBC8334291.1"/>
    <property type="molecule type" value="Genomic_DNA"/>
</dbReference>
<keyword evidence="1" id="KW-0547">Nucleotide-binding</keyword>
<dbReference type="CDD" id="cd01673">
    <property type="entry name" value="dNK"/>
    <property type="match status" value="1"/>
</dbReference>
<keyword evidence="3" id="KW-0418">Kinase</keyword>
<comment type="caution">
    <text evidence="3">The sequence shown here is derived from an EMBL/GenBank/DDBJ whole genome shotgun (WGS) entry which is preliminary data.</text>
</comment>
<evidence type="ECO:0000313" key="4">
    <source>
        <dbReference type="Proteomes" id="UP000614469"/>
    </source>
</evidence>
<dbReference type="GO" id="GO:0005737">
    <property type="term" value="C:cytoplasm"/>
    <property type="evidence" value="ECO:0007669"/>
    <property type="project" value="TreeGrafter"/>
</dbReference>
<dbReference type="InterPro" id="IPR031314">
    <property type="entry name" value="DNK_dom"/>
</dbReference>
<dbReference type="GO" id="GO:0019136">
    <property type="term" value="F:deoxynucleoside kinase activity"/>
    <property type="evidence" value="ECO:0007669"/>
    <property type="project" value="InterPro"/>
</dbReference>
<dbReference type="PANTHER" id="PTHR10513:SF46">
    <property type="entry name" value="DEOXYGUANOSINE KINASE"/>
    <property type="match status" value="1"/>
</dbReference>
<dbReference type="SUPFAM" id="SSF52540">
    <property type="entry name" value="P-loop containing nucleoside triphosphate hydrolases"/>
    <property type="match status" value="1"/>
</dbReference>
<dbReference type="Gene3D" id="3.40.50.300">
    <property type="entry name" value="P-loop containing nucleotide triphosphate hydrolases"/>
    <property type="match status" value="1"/>
</dbReference>
<proteinExistence type="predicted"/>
<dbReference type="InterPro" id="IPR027417">
    <property type="entry name" value="P-loop_NTPase"/>
</dbReference>
<gene>
    <name evidence="3" type="ORF">H8E29_03415</name>
</gene>
<dbReference type="PANTHER" id="PTHR10513">
    <property type="entry name" value="DEOXYNUCLEOSIDE KINASE"/>
    <property type="match status" value="1"/>
</dbReference>
<feature type="binding site" evidence="1">
    <location>
        <begin position="13"/>
        <end position="21"/>
    </location>
    <ligand>
        <name>ATP</name>
        <dbReference type="ChEBI" id="CHEBI:30616"/>
    </ligand>
</feature>
<keyword evidence="1" id="KW-0067">ATP-binding</keyword>
<organism evidence="3 4">
    <name type="scientific">Candidatus Desulfolinea nitratireducens</name>
    <dbReference type="NCBI Taxonomy" id="2841698"/>
    <lineage>
        <taxon>Bacteria</taxon>
        <taxon>Bacillati</taxon>
        <taxon>Chloroflexota</taxon>
        <taxon>Anaerolineae</taxon>
        <taxon>Anaerolineales</taxon>
        <taxon>Anaerolineales incertae sedis</taxon>
        <taxon>Candidatus Desulfolinea</taxon>
    </lineage>
</organism>
<accession>A0A8J6NK15</accession>
<evidence type="ECO:0000259" key="2">
    <source>
        <dbReference type="Pfam" id="PF01712"/>
    </source>
</evidence>
<dbReference type="Proteomes" id="UP000614469">
    <property type="component" value="Unassembled WGS sequence"/>
</dbReference>
<reference evidence="3 4" key="1">
    <citation type="submission" date="2020-08" db="EMBL/GenBank/DDBJ databases">
        <title>Bridging the membrane lipid divide: bacteria of the FCB group superphylum have the potential to synthesize archaeal ether lipids.</title>
        <authorList>
            <person name="Villanueva L."/>
            <person name="Von Meijenfeldt F.A.B."/>
            <person name="Westbye A.B."/>
            <person name="Yadav S."/>
            <person name="Hopmans E.C."/>
            <person name="Dutilh B.E."/>
            <person name="Sinninghe Damste J.S."/>
        </authorList>
    </citation>
    <scope>NUCLEOTIDE SEQUENCE [LARGE SCALE GENOMIC DNA]</scope>
    <source>
        <strain evidence="3">NIOZ-UU36</strain>
    </source>
</reference>
<evidence type="ECO:0000256" key="1">
    <source>
        <dbReference type="PIRSR" id="PIRSR000705-3"/>
    </source>
</evidence>
<protein>
    <submittedName>
        <fullName evidence="3">Deoxynucleoside kinase</fullName>
    </submittedName>
</protein>
<dbReference type="InterPro" id="IPR050566">
    <property type="entry name" value="Deoxyribonucleoside_kinase"/>
</dbReference>
<feature type="binding site" evidence="1">
    <location>
        <begin position="185"/>
        <end position="187"/>
    </location>
    <ligand>
        <name>ATP</name>
        <dbReference type="ChEBI" id="CHEBI:30616"/>
    </ligand>
</feature>
<dbReference type="Pfam" id="PF01712">
    <property type="entry name" value="dNK"/>
    <property type="match status" value="1"/>
</dbReference>
<dbReference type="GO" id="GO:0005524">
    <property type="term" value="F:ATP binding"/>
    <property type="evidence" value="ECO:0007669"/>
    <property type="project" value="UniProtKB-KW"/>
</dbReference>
<dbReference type="PIRSF" id="PIRSF000705">
    <property type="entry name" value="DNK"/>
    <property type="match status" value="1"/>
</dbReference>
<feature type="domain" description="Deoxynucleoside kinase" evidence="2">
    <location>
        <begin position="9"/>
        <end position="204"/>
    </location>
</feature>
<keyword evidence="3" id="KW-0808">Transferase</keyword>
<dbReference type="InterPro" id="IPR002624">
    <property type="entry name" value="DCK/DGK"/>
</dbReference>
<sequence length="217" mass="25342">MCTESRMYIAIEGVIGVGKTTLARLLQPTFDAEVLLEIFEENPFLSDFYGDRDRYAFQTQMFFLLSRYHQQRRNVPELLAKNENLLSDYTFAKDSLFASINLDGDELEMYGRVHEALAEKIRHPDLLVFLRAENQTLMERIAMRDRPYERDMDSGYIADLGRTYAEFFSKPYNNTPVLTIDTDDLDFVRSPDDLKFIKARIEKALKETPLQPELLDK</sequence>
<feature type="binding site" evidence="1">
    <location>
        <begin position="140"/>
        <end position="144"/>
    </location>
    <ligand>
        <name>ATP</name>
        <dbReference type="ChEBI" id="CHEBI:30616"/>
    </ligand>
</feature>